<evidence type="ECO:0000313" key="1">
    <source>
        <dbReference type="EMBL" id="KAJ0053155.1"/>
    </source>
</evidence>
<dbReference type="EMBL" id="CM047736">
    <property type="protein sequence ID" value="KAJ0053155.1"/>
    <property type="molecule type" value="Genomic_DNA"/>
</dbReference>
<reference evidence="2" key="1">
    <citation type="journal article" date="2023" name="G3 (Bethesda)">
        <title>Genome assembly and association tests identify interacting loci associated with vigor, precocity, and sex in interspecific pistachio rootstocks.</title>
        <authorList>
            <person name="Palmer W."/>
            <person name="Jacygrad E."/>
            <person name="Sagayaradj S."/>
            <person name="Cavanaugh K."/>
            <person name="Han R."/>
            <person name="Bertier L."/>
            <person name="Beede B."/>
            <person name="Kafkas S."/>
            <person name="Golino D."/>
            <person name="Preece J."/>
            <person name="Michelmore R."/>
        </authorList>
    </citation>
    <scope>NUCLEOTIDE SEQUENCE [LARGE SCALE GENOMIC DNA]</scope>
</reference>
<dbReference type="Proteomes" id="UP001163603">
    <property type="component" value="Chromosome 1"/>
</dbReference>
<accession>A0ACC0ZIT2</accession>
<proteinExistence type="predicted"/>
<comment type="caution">
    <text evidence="1">The sequence shown here is derived from an EMBL/GenBank/DDBJ whole genome shotgun (WGS) entry which is preliminary data.</text>
</comment>
<organism evidence="1 2">
    <name type="scientific">Pistacia integerrima</name>
    <dbReference type="NCBI Taxonomy" id="434235"/>
    <lineage>
        <taxon>Eukaryota</taxon>
        <taxon>Viridiplantae</taxon>
        <taxon>Streptophyta</taxon>
        <taxon>Embryophyta</taxon>
        <taxon>Tracheophyta</taxon>
        <taxon>Spermatophyta</taxon>
        <taxon>Magnoliopsida</taxon>
        <taxon>eudicotyledons</taxon>
        <taxon>Gunneridae</taxon>
        <taxon>Pentapetalae</taxon>
        <taxon>rosids</taxon>
        <taxon>malvids</taxon>
        <taxon>Sapindales</taxon>
        <taxon>Anacardiaceae</taxon>
        <taxon>Pistacia</taxon>
    </lineage>
</organism>
<name>A0ACC0ZIT2_9ROSI</name>
<sequence length="160" mass="18083">MSTKRKGEDKSDKERTSGLFSISLAAIAEMARVIKFEEVAKHKERDDCWLAIFGKVYDVTSFLEDHPGGDEVLLAVTEKDATEDFEDVGHSDSAKEMMEKYYIGDLDSTSVPPRKKYKPPQQVAHRPDDSGFAMKIMQFLVPLLILGIAFALRFYGKKED</sequence>
<evidence type="ECO:0000313" key="2">
    <source>
        <dbReference type="Proteomes" id="UP001163603"/>
    </source>
</evidence>
<protein>
    <submittedName>
        <fullName evidence="1">Uncharacterized protein</fullName>
    </submittedName>
</protein>
<gene>
    <name evidence="1" type="ORF">Pint_00640</name>
</gene>
<keyword evidence="2" id="KW-1185">Reference proteome</keyword>